<dbReference type="PROSITE" id="PS51192">
    <property type="entry name" value="HELICASE_ATP_BIND_1"/>
    <property type="match status" value="1"/>
</dbReference>
<dbReference type="PANTHER" id="PTHR45629">
    <property type="entry name" value="SNF2/RAD54 FAMILY MEMBER"/>
    <property type="match status" value="1"/>
</dbReference>
<dbReference type="Pfam" id="PF00176">
    <property type="entry name" value="SNF2-rel_dom"/>
    <property type="match status" value="1"/>
</dbReference>
<dbReference type="Gene3D" id="3.40.50.10810">
    <property type="entry name" value="Tandem AAA-ATPase domain"/>
    <property type="match status" value="1"/>
</dbReference>
<gene>
    <name evidence="4" type="ORF">EPL05_23415</name>
</gene>
<dbReference type="RefSeq" id="WP_128536417.1">
    <property type="nucleotide sequence ID" value="NZ_SBIW01000031.1"/>
</dbReference>
<dbReference type="Gene3D" id="3.40.50.300">
    <property type="entry name" value="P-loop containing nucleotide triphosphate hydrolases"/>
    <property type="match status" value="1"/>
</dbReference>
<dbReference type="SMART" id="SM00490">
    <property type="entry name" value="HELICc"/>
    <property type="match status" value="1"/>
</dbReference>
<feature type="domain" description="Helicase ATP-binding" evidence="2">
    <location>
        <begin position="681"/>
        <end position="840"/>
    </location>
</feature>
<keyword evidence="4" id="KW-0067">ATP-binding</keyword>
<accession>A0A444MH34</accession>
<dbReference type="AlphaFoldDB" id="A0A444MH34"/>
<dbReference type="CDD" id="cd18793">
    <property type="entry name" value="SF2_C_SNF"/>
    <property type="match status" value="1"/>
</dbReference>
<dbReference type="SMART" id="SM00487">
    <property type="entry name" value="DEXDc"/>
    <property type="match status" value="1"/>
</dbReference>
<evidence type="ECO:0000259" key="3">
    <source>
        <dbReference type="PROSITE" id="PS51194"/>
    </source>
</evidence>
<dbReference type="Pfam" id="PF00271">
    <property type="entry name" value="Helicase_C"/>
    <property type="match status" value="1"/>
</dbReference>
<evidence type="ECO:0000313" key="4">
    <source>
        <dbReference type="EMBL" id="RWY46000.1"/>
    </source>
</evidence>
<evidence type="ECO:0000313" key="5">
    <source>
        <dbReference type="Proteomes" id="UP000286701"/>
    </source>
</evidence>
<name>A0A444MH34_9SPHI</name>
<organism evidence="4 5">
    <name type="scientific">Mucilaginibacter gilvus</name>
    <dbReference type="NCBI Taxonomy" id="2305909"/>
    <lineage>
        <taxon>Bacteria</taxon>
        <taxon>Pseudomonadati</taxon>
        <taxon>Bacteroidota</taxon>
        <taxon>Sphingobacteriia</taxon>
        <taxon>Sphingobacteriales</taxon>
        <taxon>Sphingobacteriaceae</taxon>
        <taxon>Mucilaginibacter</taxon>
    </lineage>
</organism>
<dbReference type="PROSITE" id="PS51194">
    <property type="entry name" value="HELICASE_CTER"/>
    <property type="match status" value="1"/>
</dbReference>
<keyword evidence="4" id="KW-0347">Helicase</keyword>
<evidence type="ECO:0000256" key="1">
    <source>
        <dbReference type="ARBA" id="ARBA00022801"/>
    </source>
</evidence>
<proteinExistence type="predicted"/>
<dbReference type="InterPro" id="IPR001650">
    <property type="entry name" value="Helicase_C-like"/>
</dbReference>
<dbReference type="OrthoDB" id="9760715at2"/>
<dbReference type="GO" id="GO:0004386">
    <property type="term" value="F:helicase activity"/>
    <property type="evidence" value="ECO:0007669"/>
    <property type="project" value="UniProtKB-KW"/>
</dbReference>
<keyword evidence="4" id="KW-0547">Nucleotide-binding</keyword>
<keyword evidence="1" id="KW-0378">Hydrolase</keyword>
<dbReference type="EMBL" id="SBIW01000031">
    <property type="protein sequence ID" value="RWY46000.1"/>
    <property type="molecule type" value="Genomic_DNA"/>
</dbReference>
<evidence type="ECO:0000259" key="2">
    <source>
        <dbReference type="PROSITE" id="PS51192"/>
    </source>
</evidence>
<dbReference type="SUPFAM" id="SSF52540">
    <property type="entry name" value="P-loop containing nucleoside triphosphate hydrolases"/>
    <property type="match status" value="2"/>
</dbReference>
<dbReference type="InterPro" id="IPR050496">
    <property type="entry name" value="SNF2_RAD54_helicase_repair"/>
</dbReference>
<dbReference type="InterPro" id="IPR000330">
    <property type="entry name" value="SNF2_N"/>
</dbReference>
<dbReference type="InterPro" id="IPR027417">
    <property type="entry name" value="P-loop_NTPase"/>
</dbReference>
<dbReference type="GO" id="GO:0016787">
    <property type="term" value="F:hydrolase activity"/>
    <property type="evidence" value="ECO:0007669"/>
    <property type="project" value="UniProtKB-KW"/>
</dbReference>
<dbReference type="InterPro" id="IPR014001">
    <property type="entry name" value="Helicase_ATP-bd"/>
</dbReference>
<protein>
    <submittedName>
        <fullName evidence="4">ATP-dependent helicase</fullName>
    </submittedName>
</protein>
<dbReference type="CDD" id="cd18012">
    <property type="entry name" value="DEXQc_arch_SWI2_SNF2"/>
    <property type="match status" value="1"/>
</dbReference>
<comment type="caution">
    <text evidence="4">The sequence shown here is derived from an EMBL/GenBank/DDBJ whole genome shotgun (WGS) entry which is preliminary data.</text>
</comment>
<dbReference type="InterPro" id="IPR049730">
    <property type="entry name" value="SNF2/RAD54-like_C"/>
</dbReference>
<dbReference type="Proteomes" id="UP000286701">
    <property type="component" value="Unassembled WGS sequence"/>
</dbReference>
<keyword evidence="5" id="KW-1185">Reference proteome</keyword>
<dbReference type="InterPro" id="IPR038718">
    <property type="entry name" value="SNF2-like_sf"/>
</dbReference>
<feature type="domain" description="Helicase C-terminal" evidence="3">
    <location>
        <begin position="963"/>
        <end position="1120"/>
    </location>
</feature>
<dbReference type="GO" id="GO:0015616">
    <property type="term" value="F:DNA translocase activity"/>
    <property type="evidence" value="ECO:0007669"/>
    <property type="project" value="TreeGrafter"/>
</dbReference>
<sequence length="1128" mass="128989">MENVFTANDGQKNDGIYILKDKSIAQLNAVTIAQHSPVSAYEELGEEALTPIEFSINKAKFTGRDGLQIIDIQIVQELDCLVLYCGCRQSKTKLCGHQSSALLQIISNENYLVFFDNELRDIKLRKFATDYGLAGEPDLDAYFVSELRDNRLIIKPKNKSLFPVTSASLSNMEQQLMLGQMPDLAKKSDINELIKRVLVFKQHRFYKHLIVELYDAAMAKDGRIKNPLSPVAPLQLVTETNDPLELKFYTAVSRFQQNIDAKINQSNLDGLKAIVKNPLNLECYLLDNEVSEKVSANALQLVTQRNINKGLQLTVEEKGDFYEVSGELHIGEERYTLNNLETIFGYFIRLDNTLYLVKDLQMMGAIGLFRSGGENLLIHQSQFKEFRSRILNKLEESMLISYPFILKATPAQVKKYNFDKNEQIIYLSDFGQHVMILPVMRYGDAEIPIRKDTQIYAPDVKGKEFLVQRNDAAEKVFNNLIIQQHPYFEEQTGDEIQYFYLHKKRFLDENWFLDAFEAWNKAGITILGFNELDGNKLNPNKINITIKILSGINWFNAHIVAKFGKRQASLKHLHKAIRNKTKFVQLDDGTMGILPEAWMEKFAAYFQSGEIWEDELRIPKTNYETIEQLFEGQMLDEQVKLEIKDFRRKFENFESIQEVEVPDTLLTTLRPYQKQGLNWLNFLDDFNFGGCLADDMGLGKTIQILAFILSQRAKVQQNTNLLVVPTSLIFNWQAEVAKFAPSLKIHTIYGADRIKSTADFDNYELVLTSYGTLLSDVNFLKDYTFNYVFLDESQNIKNPGSQRYKAVKLLKARNRIAITGTPIENNTFDLYGQLSFACPGLLGTHQYFKEIYAMPIDQFKVSKRSRELHNKISPFILRRTKQEVASELPEKTEMVLHCPMGEEQRGIYLAYEKEFREYISATTQNELPKRSMHVLKGLTKLRQICDSPQLLNGVRVPGNRSSKIDALAAEIEGKSANHKILVFSQFVGMLDLIKKELTRRNIGFAYLTGATRNREQVVNDFQGNINTRVFLVSLKAGGTGLNLTAADYVYLIDPWWNPAIENQAIDRVYRIGQTKNVVAVRLICPDTIEEKIIVLQETKKELAGKLISSDTIFQSLTKVDLLGLLSSP</sequence>
<dbReference type="GO" id="GO:0005524">
    <property type="term" value="F:ATP binding"/>
    <property type="evidence" value="ECO:0007669"/>
    <property type="project" value="InterPro"/>
</dbReference>
<reference evidence="4 5" key="1">
    <citation type="submission" date="2019-01" db="EMBL/GenBank/DDBJ databases">
        <title>Mucilaginibacter antarcticum sp. nov., isolated from antarctic soil.</title>
        <authorList>
            <person name="Yan Y.-Q."/>
            <person name="Du Z.-J."/>
        </authorList>
    </citation>
    <scope>NUCLEOTIDE SEQUENCE [LARGE SCALE GENOMIC DNA]</scope>
    <source>
        <strain evidence="4 5">F01003</strain>
    </source>
</reference>
<dbReference type="PANTHER" id="PTHR45629:SF7">
    <property type="entry name" value="DNA EXCISION REPAIR PROTEIN ERCC-6-RELATED"/>
    <property type="match status" value="1"/>
</dbReference>